<comment type="similarity">
    <text evidence="1">Belongs to the Gfo/Idh/MocA family.</text>
</comment>
<comment type="catalytic activity">
    <reaction evidence="9">
        <text>(1R,2R)-1,2-dihydrobenzene-1,2-diol + NADP(+) = catechol + NADPH + H(+)</text>
        <dbReference type="Rhea" id="RHEA:16729"/>
        <dbReference type="ChEBI" id="CHEBI:10702"/>
        <dbReference type="ChEBI" id="CHEBI:15378"/>
        <dbReference type="ChEBI" id="CHEBI:18135"/>
        <dbReference type="ChEBI" id="CHEBI:57783"/>
        <dbReference type="ChEBI" id="CHEBI:58349"/>
        <dbReference type="EC" id="1.3.1.20"/>
    </reaction>
</comment>
<dbReference type="Gene3D" id="3.40.50.720">
    <property type="entry name" value="NAD(P)-binding Rossmann-like Domain"/>
    <property type="match status" value="1"/>
</dbReference>
<evidence type="ECO:0000256" key="9">
    <source>
        <dbReference type="ARBA" id="ARBA00047423"/>
    </source>
</evidence>
<evidence type="ECO:0000256" key="6">
    <source>
        <dbReference type="ARBA" id="ARBA00042926"/>
    </source>
</evidence>
<name>A0A812B657_ACAPH</name>
<evidence type="ECO:0000256" key="1">
    <source>
        <dbReference type="ARBA" id="ARBA00010928"/>
    </source>
</evidence>
<protein>
    <recommendedName>
        <fullName evidence="5">Trans-1,2-dihydrobenzene-1,2-diol dehydrogenase</fullName>
        <ecNumber evidence="4">1.1.1.179</ecNumber>
        <ecNumber evidence="3">1.3.1.20</ecNumber>
    </recommendedName>
    <alternativeName>
        <fullName evidence="8">D-xylose 1-dehydrogenase</fullName>
    </alternativeName>
    <alternativeName>
        <fullName evidence="7">D-xylose-NADP dehydrogenase</fullName>
    </alternativeName>
    <alternativeName>
        <fullName evidence="6">Dimeric dihydrodiol dehydrogenase</fullName>
    </alternativeName>
</protein>
<dbReference type="Proteomes" id="UP000597762">
    <property type="component" value="Unassembled WGS sequence"/>
</dbReference>
<dbReference type="SUPFAM" id="SSF55347">
    <property type="entry name" value="Glyceraldehyde-3-phosphate dehydrogenase-like, C-terminal domain"/>
    <property type="match status" value="1"/>
</dbReference>
<organism evidence="12 13">
    <name type="scientific">Acanthosepion pharaonis</name>
    <name type="common">Pharaoh cuttlefish</name>
    <name type="synonym">Sepia pharaonis</name>
    <dbReference type="NCBI Taxonomy" id="158019"/>
    <lineage>
        <taxon>Eukaryota</taxon>
        <taxon>Metazoa</taxon>
        <taxon>Spiralia</taxon>
        <taxon>Lophotrochozoa</taxon>
        <taxon>Mollusca</taxon>
        <taxon>Cephalopoda</taxon>
        <taxon>Coleoidea</taxon>
        <taxon>Decapodiformes</taxon>
        <taxon>Sepiida</taxon>
        <taxon>Sepiina</taxon>
        <taxon>Sepiidae</taxon>
        <taxon>Acanthosepion</taxon>
    </lineage>
</organism>
<dbReference type="GO" id="GO:0047115">
    <property type="term" value="F:trans-1,2-dihydrobenzene-1,2-diol dehydrogenase activity"/>
    <property type="evidence" value="ECO:0007669"/>
    <property type="project" value="UniProtKB-EC"/>
</dbReference>
<evidence type="ECO:0000256" key="10">
    <source>
        <dbReference type="ARBA" id="ARBA00049233"/>
    </source>
</evidence>
<dbReference type="PANTHER" id="PTHR22604:SF105">
    <property type="entry name" value="TRANS-1,2-DIHYDROBENZENE-1,2-DIOL DEHYDROGENASE"/>
    <property type="match status" value="1"/>
</dbReference>
<dbReference type="AlphaFoldDB" id="A0A812B657"/>
<dbReference type="GO" id="GO:0047837">
    <property type="term" value="F:D-xylose 1-dehydrogenase (NADP+) activity"/>
    <property type="evidence" value="ECO:0007669"/>
    <property type="project" value="UniProtKB-EC"/>
</dbReference>
<feature type="domain" description="Gfo/Idh/MocA-like oxidoreductase N-terminal" evidence="11">
    <location>
        <begin position="1"/>
        <end position="116"/>
    </location>
</feature>
<reference evidence="12" key="1">
    <citation type="submission" date="2021-01" db="EMBL/GenBank/DDBJ databases">
        <authorList>
            <person name="Li R."/>
            <person name="Bekaert M."/>
        </authorList>
    </citation>
    <scope>NUCLEOTIDE SEQUENCE</scope>
    <source>
        <strain evidence="12">Farmed</strain>
    </source>
</reference>
<dbReference type="EMBL" id="CAHIKZ030000385">
    <property type="protein sequence ID" value="CAE1171549.1"/>
    <property type="molecule type" value="Genomic_DNA"/>
</dbReference>
<dbReference type="EC" id="1.1.1.179" evidence="4"/>
<dbReference type="EC" id="1.3.1.20" evidence="3"/>
<gene>
    <name evidence="12" type="ORF">SPHA_11648</name>
</gene>
<evidence type="ECO:0000256" key="3">
    <source>
        <dbReference type="ARBA" id="ARBA00038853"/>
    </source>
</evidence>
<dbReference type="InterPro" id="IPR036291">
    <property type="entry name" value="NAD(P)-bd_dom_sf"/>
</dbReference>
<dbReference type="InterPro" id="IPR000683">
    <property type="entry name" value="Gfo/Idh/MocA-like_OxRdtase_N"/>
</dbReference>
<keyword evidence="2 12" id="KW-0560">Oxidoreductase</keyword>
<accession>A0A812B657</accession>
<evidence type="ECO:0000256" key="7">
    <source>
        <dbReference type="ARBA" id="ARBA00042988"/>
    </source>
</evidence>
<dbReference type="PANTHER" id="PTHR22604">
    <property type="entry name" value="OXIDOREDUCTASES"/>
    <property type="match status" value="1"/>
</dbReference>
<dbReference type="OrthoDB" id="2129491at2759"/>
<evidence type="ECO:0000256" key="4">
    <source>
        <dbReference type="ARBA" id="ARBA00038984"/>
    </source>
</evidence>
<sequence>MKWGICGAGFVSQDFCTALRLLNHEDHQITAVAARDIDRAWKFANEYKIPKAFGCYEDLAKEPTVDVVYIGVINTEHCRLSLMMLNNNKHVLCEKPATMNLMQLQKVINTAKEKKLFFLGGLWSRFFPAYEKIRSALNSKTLGEVRYVEAEFGRPIIHSPRLHKPELGVDKCASIILIYKGGRMTNLMYHTEIQAKNNAVIYGTKGLIEVPCPFWAATKVKINGDEMEFPLPTKDAKFNFINTAGFSYEAECVRTCIENGQLECPLFPHSEAITMMTIMDEVRRQLGVKYDVDDIEP</sequence>
<evidence type="ECO:0000256" key="8">
    <source>
        <dbReference type="ARBA" id="ARBA00043025"/>
    </source>
</evidence>
<evidence type="ECO:0000256" key="2">
    <source>
        <dbReference type="ARBA" id="ARBA00023002"/>
    </source>
</evidence>
<proteinExistence type="inferred from homology"/>
<dbReference type="InterPro" id="IPR050984">
    <property type="entry name" value="Gfo/Idh/MocA_domain"/>
</dbReference>
<dbReference type="Gene3D" id="3.30.360.10">
    <property type="entry name" value="Dihydrodipicolinate Reductase, domain 2"/>
    <property type="match status" value="2"/>
</dbReference>
<comment type="catalytic activity">
    <reaction evidence="10">
        <text>D-xylose + NADP(+) = D-xylono-1,5-lactone + NADPH + H(+)</text>
        <dbReference type="Rhea" id="RHEA:22000"/>
        <dbReference type="ChEBI" id="CHEBI:15378"/>
        <dbReference type="ChEBI" id="CHEBI:15867"/>
        <dbReference type="ChEBI" id="CHEBI:53455"/>
        <dbReference type="ChEBI" id="CHEBI:57783"/>
        <dbReference type="ChEBI" id="CHEBI:58349"/>
        <dbReference type="EC" id="1.1.1.179"/>
    </reaction>
</comment>
<dbReference type="Pfam" id="PF01408">
    <property type="entry name" value="GFO_IDH_MocA"/>
    <property type="match status" value="1"/>
</dbReference>
<comment type="caution">
    <text evidence="12">The sequence shown here is derived from an EMBL/GenBank/DDBJ whole genome shotgun (WGS) entry which is preliminary data.</text>
</comment>
<evidence type="ECO:0000313" key="12">
    <source>
        <dbReference type="EMBL" id="CAE1171549.1"/>
    </source>
</evidence>
<dbReference type="GO" id="GO:0000166">
    <property type="term" value="F:nucleotide binding"/>
    <property type="evidence" value="ECO:0007669"/>
    <property type="project" value="InterPro"/>
</dbReference>
<keyword evidence="13" id="KW-1185">Reference proteome</keyword>
<evidence type="ECO:0000313" key="13">
    <source>
        <dbReference type="Proteomes" id="UP000597762"/>
    </source>
</evidence>
<dbReference type="SUPFAM" id="SSF51735">
    <property type="entry name" value="NAD(P)-binding Rossmann-fold domains"/>
    <property type="match status" value="1"/>
</dbReference>
<evidence type="ECO:0000256" key="5">
    <source>
        <dbReference type="ARBA" id="ARBA00040603"/>
    </source>
</evidence>
<evidence type="ECO:0000259" key="11">
    <source>
        <dbReference type="Pfam" id="PF01408"/>
    </source>
</evidence>